<dbReference type="PANTHER" id="PTHR32243:SF18">
    <property type="entry name" value="INNER MEMBRANE ABC TRANSPORTER PERMEASE PROTEIN YCJP"/>
    <property type="match status" value="1"/>
</dbReference>
<feature type="domain" description="ABC transmembrane type-1" evidence="8">
    <location>
        <begin position="86"/>
        <end position="278"/>
    </location>
</feature>
<evidence type="ECO:0000313" key="9">
    <source>
        <dbReference type="EMBL" id="PSR21436.1"/>
    </source>
</evidence>
<dbReference type="AlphaFoldDB" id="A0A2T2WGS6"/>
<dbReference type="EMBL" id="PXYV01000034">
    <property type="protein sequence ID" value="PSR21436.1"/>
    <property type="molecule type" value="Genomic_DNA"/>
</dbReference>
<dbReference type="GO" id="GO:0055085">
    <property type="term" value="P:transmembrane transport"/>
    <property type="evidence" value="ECO:0007669"/>
    <property type="project" value="InterPro"/>
</dbReference>
<keyword evidence="5 7" id="KW-1133">Transmembrane helix</keyword>
<feature type="transmembrane region" description="Helical" evidence="7">
    <location>
        <begin position="154"/>
        <end position="179"/>
    </location>
</feature>
<keyword evidence="2 7" id="KW-0813">Transport</keyword>
<feature type="transmembrane region" description="Helical" evidence="7">
    <location>
        <begin position="82"/>
        <end position="109"/>
    </location>
</feature>
<evidence type="ECO:0000256" key="2">
    <source>
        <dbReference type="ARBA" id="ARBA00022448"/>
    </source>
</evidence>
<dbReference type="PANTHER" id="PTHR32243">
    <property type="entry name" value="MALTOSE TRANSPORT SYSTEM PERMEASE-RELATED"/>
    <property type="match status" value="1"/>
</dbReference>
<accession>A0A2T2WGS6</accession>
<dbReference type="PROSITE" id="PS50928">
    <property type="entry name" value="ABC_TM1"/>
    <property type="match status" value="1"/>
</dbReference>
<evidence type="ECO:0000256" key="4">
    <source>
        <dbReference type="ARBA" id="ARBA00022692"/>
    </source>
</evidence>
<comment type="caution">
    <text evidence="9">The sequence shown here is derived from an EMBL/GenBank/DDBJ whole genome shotgun (WGS) entry which is preliminary data.</text>
</comment>
<dbReference type="CDD" id="cd06261">
    <property type="entry name" value="TM_PBP2"/>
    <property type="match status" value="1"/>
</dbReference>
<feature type="transmembrane region" description="Helical" evidence="7">
    <location>
        <begin position="24"/>
        <end position="51"/>
    </location>
</feature>
<organism evidence="9 10">
    <name type="scientific">Sulfobacillus acidophilus</name>
    <dbReference type="NCBI Taxonomy" id="53633"/>
    <lineage>
        <taxon>Bacteria</taxon>
        <taxon>Bacillati</taxon>
        <taxon>Bacillota</taxon>
        <taxon>Clostridia</taxon>
        <taxon>Eubacteriales</taxon>
        <taxon>Clostridiales Family XVII. Incertae Sedis</taxon>
        <taxon>Sulfobacillus</taxon>
    </lineage>
</organism>
<dbReference type="InterPro" id="IPR000515">
    <property type="entry name" value="MetI-like"/>
</dbReference>
<feature type="transmembrane region" description="Helical" evidence="7">
    <location>
        <begin position="200"/>
        <end position="221"/>
    </location>
</feature>
<evidence type="ECO:0000259" key="8">
    <source>
        <dbReference type="PROSITE" id="PS50928"/>
    </source>
</evidence>
<keyword evidence="3" id="KW-1003">Cell membrane</keyword>
<dbReference type="GO" id="GO:0005886">
    <property type="term" value="C:plasma membrane"/>
    <property type="evidence" value="ECO:0007669"/>
    <property type="project" value="UniProtKB-SubCell"/>
</dbReference>
<proteinExistence type="inferred from homology"/>
<evidence type="ECO:0000256" key="7">
    <source>
        <dbReference type="RuleBase" id="RU363032"/>
    </source>
</evidence>
<name>A0A2T2WGS6_9FIRM</name>
<evidence type="ECO:0000256" key="3">
    <source>
        <dbReference type="ARBA" id="ARBA00022475"/>
    </source>
</evidence>
<dbReference type="Pfam" id="PF00528">
    <property type="entry name" value="BPD_transp_1"/>
    <property type="match status" value="1"/>
</dbReference>
<feature type="transmembrane region" description="Helical" evidence="7">
    <location>
        <begin position="121"/>
        <end position="142"/>
    </location>
</feature>
<evidence type="ECO:0000256" key="1">
    <source>
        <dbReference type="ARBA" id="ARBA00004651"/>
    </source>
</evidence>
<protein>
    <recommendedName>
        <fullName evidence="8">ABC transmembrane type-1 domain-containing protein</fullName>
    </recommendedName>
</protein>
<dbReference type="Gene3D" id="1.10.3720.10">
    <property type="entry name" value="MetI-like"/>
    <property type="match status" value="1"/>
</dbReference>
<comment type="subcellular location">
    <subcellularLocation>
        <location evidence="1 7">Cell membrane</location>
        <topology evidence="1 7">Multi-pass membrane protein</topology>
    </subcellularLocation>
</comment>
<evidence type="ECO:0000256" key="6">
    <source>
        <dbReference type="ARBA" id="ARBA00023136"/>
    </source>
</evidence>
<dbReference type="SUPFAM" id="SSF161098">
    <property type="entry name" value="MetI-like"/>
    <property type="match status" value="1"/>
</dbReference>
<keyword evidence="4 7" id="KW-0812">Transmembrane</keyword>
<evidence type="ECO:0000256" key="5">
    <source>
        <dbReference type="ARBA" id="ARBA00022989"/>
    </source>
</evidence>
<dbReference type="InterPro" id="IPR035906">
    <property type="entry name" value="MetI-like_sf"/>
</dbReference>
<feature type="transmembrane region" description="Helical" evidence="7">
    <location>
        <begin position="257"/>
        <end position="278"/>
    </location>
</feature>
<gene>
    <name evidence="9" type="ORF">C7B45_10835</name>
</gene>
<dbReference type="Proteomes" id="UP000241848">
    <property type="component" value="Unassembled WGS sequence"/>
</dbReference>
<comment type="similarity">
    <text evidence="7">Belongs to the binding-protein-dependent transport system permease family.</text>
</comment>
<evidence type="ECO:0000313" key="10">
    <source>
        <dbReference type="Proteomes" id="UP000241848"/>
    </source>
</evidence>
<sequence length="292" mass="32456">MIENAQLSRGGRMKRLQLHSRGEFWVAYIVLGAFGLVTLFPLFIMVAVSLIPSKGLAAALFDLWPKHARLANYLSMWHYLPIAHFLLNSIIIALGSTLLALLVGIPAGFALSRTKVFGRRIWLFVFLATQMFSPAMIIVSAYHVMSLLHLTDTYFGLILLDSGFYCLPFVVWIIAGFMRQIPQELEEAVDIDGASSWRKLWTIFTPISAPVIAVAGVYAFISSWNDFAFALTLATSQSLMPLPIGVYSFIGEYNIQWNYLMGASLVASIPVLVLFLVLQRRLTAGIMAGTLK</sequence>
<reference evidence="9 10" key="1">
    <citation type="journal article" date="2014" name="BMC Genomics">
        <title>Comparison of environmental and isolate Sulfobacillus genomes reveals diverse carbon, sulfur, nitrogen, and hydrogen metabolisms.</title>
        <authorList>
            <person name="Justice N.B."/>
            <person name="Norman A."/>
            <person name="Brown C.T."/>
            <person name="Singh A."/>
            <person name="Thomas B.C."/>
            <person name="Banfield J.F."/>
        </authorList>
    </citation>
    <scope>NUCLEOTIDE SEQUENCE [LARGE SCALE GENOMIC DNA]</scope>
    <source>
        <strain evidence="9">AMDSBA3</strain>
    </source>
</reference>
<keyword evidence="6 7" id="KW-0472">Membrane</keyword>
<dbReference type="InterPro" id="IPR050901">
    <property type="entry name" value="BP-dep_ABC_trans_perm"/>
</dbReference>